<keyword evidence="1" id="KW-0812">Transmembrane</keyword>
<dbReference type="Proteomes" id="UP001154114">
    <property type="component" value="Chromosome 7"/>
</dbReference>
<feature type="transmembrane region" description="Helical" evidence="1">
    <location>
        <begin position="55"/>
        <end position="80"/>
    </location>
</feature>
<evidence type="ECO:0000256" key="1">
    <source>
        <dbReference type="SAM" id="Phobius"/>
    </source>
</evidence>
<keyword evidence="1" id="KW-0472">Membrane</keyword>
<evidence type="ECO:0000313" key="2">
    <source>
        <dbReference type="EMBL" id="CAH0625273.1"/>
    </source>
</evidence>
<dbReference type="AlphaFoldDB" id="A0A9P0FZ65"/>
<dbReference type="EMBL" id="LR824010">
    <property type="protein sequence ID" value="CAH0625273.1"/>
    <property type="molecule type" value="Genomic_DNA"/>
</dbReference>
<reference evidence="2" key="1">
    <citation type="submission" date="2021-12" db="EMBL/GenBank/DDBJ databases">
        <authorList>
            <person name="King R."/>
        </authorList>
    </citation>
    <scope>NUCLEOTIDE SEQUENCE</scope>
</reference>
<proteinExistence type="predicted"/>
<feature type="transmembrane region" description="Helical" evidence="1">
    <location>
        <begin position="21"/>
        <end position="43"/>
    </location>
</feature>
<keyword evidence="1" id="KW-1133">Transmembrane helix</keyword>
<organism evidence="2 3">
    <name type="scientific">Chrysodeixis includens</name>
    <name type="common">Soybean looper</name>
    <name type="synonym">Pseudoplusia includens</name>
    <dbReference type="NCBI Taxonomy" id="689277"/>
    <lineage>
        <taxon>Eukaryota</taxon>
        <taxon>Metazoa</taxon>
        <taxon>Ecdysozoa</taxon>
        <taxon>Arthropoda</taxon>
        <taxon>Hexapoda</taxon>
        <taxon>Insecta</taxon>
        <taxon>Pterygota</taxon>
        <taxon>Neoptera</taxon>
        <taxon>Endopterygota</taxon>
        <taxon>Lepidoptera</taxon>
        <taxon>Glossata</taxon>
        <taxon>Ditrysia</taxon>
        <taxon>Noctuoidea</taxon>
        <taxon>Noctuidae</taxon>
        <taxon>Plusiinae</taxon>
        <taxon>Chrysodeixis</taxon>
    </lineage>
</organism>
<sequence length="192" mass="22280">MLEEVPLFKKCCFCIPLRYGLLTWVYIKLIITVIMFLSLAVNVYDMDRFCYACKILIAIFVIILIFIFVDIILDIVFIVGGHLKNVRLLTYFYRYSFVIAVETILLAVLTLLALLFAVKAPVSIYFLNLAIYGLGLFIQIYFILLLRSEIIKLRSNCPYRFVKNTAGSEGTVHKEDLDDLQEYEHVYENETS</sequence>
<name>A0A9P0FZ65_CHRIL</name>
<feature type="transmembrane region" description="Helical" evidence="1">
    <location>
        <begin position="124"/>
        <end position="146"/>
    </location>
</feature>
<protein>
    <submittedName>
        <fullName evidence="2">Uncharacterized protein</fullName>
    </submittedName>
</protein>
<dbReference type="OrthoDB" id="7461624at2759"/>
<accession>A0A9P0FZ65</accession>
<feature type="transmembrane region" description="Helical" evidence="1">
    <location>
        <begin position="92"/>
        <end position="118"/>
    </location>
</feature>
<gene>
    <name evidence="2" type="ORF">CINC_LOCUS11905</name>
</gene>
<evidence type="ECO:0000313" key="3">
    <source>
        <dbReference type="Proteomes" id="UP001154114"/>
    </source>
</evidence>
<keyword evidence="3" id="KW-1185">Reference proteome</keyword>